<dbReference type="AlphaFoldDB" id="A0A5N5FID6"/>
<keyword evidence="1" id="KW-0433">Leucine-rich repeat</keyword>
<evidence type="ECO:0000259" key="3">
    <source>
        <dbReference type="Pfam" id="PF20160"/>
    </source>
</evidence>
<reference evidence="5" key="2">
    <citation type="submission" date="2019-10" db="EMBL/GenBank/DDBJ databases">
        <title>A de novo genome assembly of a pear dwarfing rootstock.</title>
        <authorList>
            <person name="Wang F."/>
            <person name="Wang J."/>
            <person name="Li S."/>
            <person name="Zhang Y."/>
            <person name="Fang M."/>
            <person name="Ma L."/>
            <person name="Zhao Y."/>
            <person name="Jiang S."/>
        </authorList>
    </citation>
    <scope>NUCLEOTIDE SEQUENCE [LARGE SCALE GENOMIC DNA]</scope>
</reference>
<keyword evidence="5" id="KW-1185">Reference proteome</keyword>
<sequence length="97" mass="11018">MRVATAPANFKEEECYKDITSGTSVSIVYEGNEIPNWFSHQNNGCSITIKLPLDWYMYGADAQLRIMRVASAPSIFEEKDIEEAKLKRSTAFYMNGK</sequence>
<feature type="domain" description="C-JID" evidence="3">
    <location>
        <begin position="30"/>
        <end position="56"/>
    </location>
</feature>
<dbReference type="EMBL" id="SMOL01000695">
    <property type="protein sequence ID" value="KAB2602653.1"/>
    <property type="molecule type" value="Genomic_DNA"/>
</dbReference>
<evidence type="ECO:0000256" key="1">
    <source>
        <dbReference type="ARBA" id="ARBA00022614"/>
    </source>
</evidence>
<proteinExistence type="predicted"/>
<dbReference type="OrthoDB" id="1936883at2759"/>
<dbReference type="Proteomes" id="UP000327157">
    <property type="component" value="Chromosome 10"/>
</dbReference>
<comment type="caution">
    <text evidence="4">The sequence shown here is derived from an EMBL/GenBank/DDBJ whole genome shotgun (WGS) entry which is preliminary data.</text>
</comment>
<accession>A0A5N5FID6</accession>
<evidence type="ECO:0000256" key="2">
    <source>
        <dbReference type="ARBA" id="ARBA00022737"/>
    </source>
</evidence>
<reference evidence="4 5" key="1">
    <citation type="submission" date="2019-09" db="EMBL/GenBank/DDBJ databases">
        <authorList>
            <person name="Ou C."/>
        </authorList>
    </citation>
    <scope>NUCLEOTIDE SEQUENCE [LARGE SCALE GENOMIC DNA]</scope>
    <source>
        <strain evidence="4">S2</strain>
        <tissue evidence="4">Leaf</tissue>
    </source>
</reference>
<reference evidence="4 5" key="3">
    <citation type="submission" date="2019-11" db="EMBL/GenBank/DDBJ databases">
        <title>A de novo genome assembly of a pear dwarfing rootstock.</title>
        <authorList>
            <person name="Wang F."/>
            <person name="Wang J."/>
            <person name="Li S."/>
            <person name="Zhang Y."/>
            <person name="Fang M."/>
            <person name="Ma L."/>
            <person name="Zhao Y."/>
            <person name="Jiang S."/>
        </authorList>
    </citation>
    <scope>NUCLEOTIDE SEQUENCE [LARGE SCALE GENOMIC DNA]</scope>
    <source>
        <strain evidence="4">S2</strain>
        <tissue evidence="4">Leaf</tissue>
    </source>
</reference>
<gene>
    <name evidence="4" type="ORF">D8674_003658</name>
</gene>
<protein>
    <submittedName>
        <fullName evidence="4">TMV resistance protein N-like</fullName>
    </submittedName>
</protein>
<organism evidence="4 5">
    <name type="scientific">Pyrus ussuriensis x Pyrus communis</name>
    <dbReference type="NCBI Taxonomy" id="2448454"/>
    <lineage>
        <taxon>Eukaryota</taxon>
        <taxon>Viridiplantae</taxon>
        <taxon>Streptophyta</taxon>
        <taxon>Embryophyta</taxon>
        <taxon>Tracheophyta</taxon>
        <taxon>Spermatophyta</taxon>
        <taxon>Magnoliopsida</taxon>
        <taxon>eudicotyledons</taxon>
        <taxon>Gunneridae</taxon>
        <taxon>Pentapetalae</taxon>
        <taxon>rosids</taxon>
        <taxon>fabids</taxon>
        <taxon>Rosales</taxon>
        <taxon>Rosaceae</taxon>
        <taxon>Amygdaloideae</taxon>
        <taxon>Maleae</taxon>
        <taxon>Pyrus</taxon>
    </lineage>
</organism>
<evidence type="ECO:0000313" key="4">
    <source>
        <dbReference type="EMBL" id="KAB2602653.1"/>
    </source>
</evidence>
<evidence type="ECO:0000313" key="5">
    <source>
        <dbReference type="Proteomes" id="UP000327157"/>
    </source>
</evidence>
<name>A0A5N5FID6_9ROSA</name>
<dbReference type="InterPro" id="IPR045344">
    <property type="entry name" value="C-JID"/>
</dbReference>
<dbReference type="Pfam" id="PF20160">
    <property type="entry name" value="C-JID"/>
    <property type="match status" value="1"/>
</dbReference>
<keyword evidence="2" id="KW-0677">Repeat</keyword>